<keyword evidence="4" id="KW-0812">Transmembrane</keyword>
<organism evidence="6 7">
    <name type="scientific">Entamoeba invadens IP1</name>
    <dbReference type="NCBI Taxonomy" id="370355"/>
    <lineage>
        <taxon>Eukaryota</taxon>
        <taxon>Amoebozoa</taxon>
        <taxon>Evosea</taxon>
        <taxon>Archamoebae</taxon>
        <taxon>Mastigamoebida</taxon>
        <taxon>Entamoebidae</taxon>
        <taxon>Entamoeba</taxon>
    </lineage>
</organism>
<feature type="binding site" evidence="3">
    <location>
        <position position="523"/>
    </location>
    <ligand>
        <name>ATP</name>
        <dbReference type="ChEBI" id="CHEBI:30616"/>
    </ligand>
</feature>
<keyword evidence="4" id="KW-0472">Membrane</keyword>
<dbReference type="OrthoDB" id="5424676at2759"/>
<dbReference type="InterPro" id="IPR011009">
    <property type="entry name" value="Kinase-like_dom_sf"/>
</dbReference>
<dbReference type="GO" id="GO:0005524">
    <property type="term" value="F:ATP binding"/>
    <property type="evidence" value="ECO:0007669"/>
    <property type="project" value="UniProtKB-UniRule"/>
</dbReference>
<dbReference type="Gene3D" id="1.10.510.10">
    <property type="entry name" value="Transferase(Phosphotransferase) domain 1"/>
    <property type="match status" value="1"/>
</dbReference>
<gene>
    <name evidence="6" type="ORF">EIN_359490</name>
</gene>
<dbReference type="PROSITE" id="PS50011">
    <property type="entry name" value="PROTEIN_KINASE_DOM"/>
    <property type="match status" value="1"/>
</dbReference>
<evidence type="ECO:0000256" key="3">
    <source>
        <dbReference type="PROSITE-ProRule" id="PRU10141"/>
    </source>
</evidence>
<dbReference type="InterPro" id="IPR008271">
    <property type="entry name" value="Ser/Thr_kinase_AS"/>
</dbReference>
<dbReference type="RefSeq" id="XP_004257637.1">
    <property type="nucleotide sequence ID" value="XM_004257589.1"/>
</dbReference>
<dbReference type="SUPFAM" id="SSF56112">
    <property type="entry name" value="Protein kinase-like (PK-like)"/>
    <property type="match status" value="1"/>
</dbReference>
<dbReference type="Pfam" id="PF00069">
    <property type="entry name" value="Pkinase"/>
    <property type="match status" value="1"/>
</dbReference>
<dbReference type="SMART" id="SM00220">
    <property type="entry name" value="S_TKc"/>
    <property type="match status" value="1"/>
</dbReference>
<feature type="domain" description="Protein kinase" evidence="5">
    <location>
        <begin position="495"/>
        <end position="641"/>
    </location>
</feature>
<evidence type="ECO:0000256" key="1">
    <source>
        <dbReference type="ARBA" id="ARBA00022741"/>
    </source>
</evidence>
<evidence type="ECO:0000256" key="2">
    <source>
        <dbReference type="ARBA" id="ARBA00022840"/>
    </source>
</evidence>
<dbReference type="EMBL" id="KB206483">
    <property type="protein sequence ID" value="ELP90866.1"/>
    <property type="molecule type" value="Genomic_DNA"/>
</dbReference>
<sequence>MINDVVICNECLTNYVLDINNNCVTNNQTQCEVVLNSFCVSCNSNSYNNKGKCDLCTEGCLSCDSFGCTSCQKDYYYHTFESISTCTKEPITNCNTYNFGICTSCNFGYYLSDFICVRCTDTCSSCIADYCLTCFEGYMLVDGRCISSTTTNCAKPILNLNQCGVCNKGYYQKDTACVKCPAQCLLCSTSNSCIKCEDLYYVNSNGTCTSKQGLDNCEKFDYNGCSTCTSGFYVRSGECVWCNTTTDKCETCDSINGNCYSCVVDYVLTDNSTCLIYNSIEHCTKAANSRCSECSFWYAVDPQTYKCKESAVWWIILIIVIAGLSIEITTIVSVIVIVVLVVRRLKKYTDEVSMQKKTTIFKMETSNIQWVVLPSNTSILFSKQQISFEDEIPVDVESRELVCIGNNSQHSIKITFMSVENDLQKFATRYDPQEFILKKGEAAEIEIFVTPICSCKVRDDMKFSLIDMKKGKTSVEMIPIEFETEITSKLDVDEIYEVKKIGEGSFGVVFKGVFRGNSVAIKKLKLHSNGERNEDIENDFEKEVKMMDKFKSEYIIHFYGAVFIPTRMCLVTEYAPLGSLQSSIEHRKSEEFDHQIRLKICIDSAKGLFYLHTNGILHRDIKPDNILVFTLEKSSLLSTPN</sequence>
<proteinExistence type="predicted"/>
<keyword evidence="1 3" id="KW-0547">Nucleotide-binding</keyword>
<dbReference type="InterPro" id="IPR006212">
    <property type="entry name" value="Furin_repeat"/>
</dbReference>
<dbReference type="SUPFAM" id="SSF57184">
    <property type="entry name" value="Growth factor receptor domain"/>
    <property type="match status" value="3"/>
</dbReference>
<name>A0A0A1UB88_ENTIV</name>
<feature type="transmembrane region" description="Helical" evidence="4">
    <location>
        <begin position="311"/>
        <end position="342"/>
    </location>
</feature>
<evidence type="ECO:0000313" key="6">
    <source>
        <dbReference type="EMBL" id="ELP90866.1"/>
    </source>
</evidence>
<keyword evidence="2 3" id="KW-0067">ATP-binding</keyword>
<dbReference type="PANTHER" id="PTHR45756">
    <property type="entry name" value="PALMITOYLTRANSFERASE"/>
    <property type="match status" value="1"/>
</dbReference>
<evidence type="ECO:0000313" key="7">
    <source>
        <dbReference type="Proteomes" id="UP000014680"/>
    </source>
</evidence>
<dbReference type="SMART" id="SM00261">
    <property type="entry name" value="FU"/>
    <property type="match status" value="4"/>
</dbReference>
<dbReference type="GO" id="GO:0004672">
    <property type="term" value="F:protein kinase activity"/>
    <property type="evidence" value="ECO:0007669"/>
    <property type="project" value="InterPro"/>
</dbReference>
<reference evidence="6 7" key="1">
    <citation type="submission" date="2012-10" db="EMBL/GenBank/DDBJ databases">
        <authorList>
            <person name="Zafar N."/>
            <person name="Inman J."/>
            <person name="Hall N."/>
            <person name="Lorenzi H."/>
            <person name="Caler E."/>
        </authorList>
    </citation>
    <scope>NUCLEOTIDE SEQUENCE [LARGE SCALE GENOMIC DNA]</scope>
    <source>
        <strain evidence="6 7">IP1</strain>
    </source>
</reference>
<dbReference type="InterPro" id="IPR053215">
    <property type="entry name" value="TKL_Ser/Thr_kinase"/>
</dbReference>
<dbReference type="GeneID" id="14889894"/>
<dbReference type="AlphaFoldDB" id="A0A0A1UB88"/>
<dbReference type="InterPro" id="IPR009030">
    <property type="entry name" value="Growth_fac_rcpt_cys_sf"/>
</dbReference>
<keyword evidence="7" id="KW-1185">Reference proteome</keyword>
<dbReference type="VEuPathDB" id="AmoebaDB:EIN_359490"/>
<dbReference type="KEGG" id="eiv:EIN_359490"/>
<dbReference type="Proteomes" id="UP000014680">
    <property type="component" value="Unassembled WGS sequence"/>
</dbReference>
<keyword evidence="6" id="KW-0808">Transferase</keyword>
<dbReference type="PROSITE" id="PS00108">
    <property type="entry name" value="PROTEIN_KINASE_ST"/>
    <property type="match status" value="1"/>
</dbReference>
<evidence type="ECO:0000259" key="5">
    <source>
        <dbReference type="PROSITE" id="PS50011"/>
    </source>
</evidence>
<dbReference type="InterPro" id="IPR000719">
    <property type="entry name" value="Prot_kinase_dom"/>
</dbReference>
<evidence type="ECO:0000256" key="4">
    <source>
        <dbReference type="SAM" id="Phobius"/>
    </source>
</evidence>
<keyword evidence="4" id="KW-1133">Transmembrane helix</keyword>
<dbReference type="InterPro" id="IPR017441">
    <property type="entry name" value="Protein_kinase_ATP_BS"/>
</dbReference>
<accession>A0A0A1UB88</accession>
<keyword evidence="6" id="KW-0418">Kinase</keyword>
<dbReference type="PANTHER" id="PTHR45756:SF1">
    <property type="entry name" value="PROTEIN KINASE DOMAIN CONTAINING PROTEIN"/>
    <property type="match status" value="1"/>
</dbReference>
<protein>
    <submittedName>
        <fullName evidence="6">Protein serine/threonine kinase, putative</fullName>
    </submittedName>
</protein>
<dbReference type="PROSITE" id="PS00107">
    <property type="entry name" value="PROTEIN_KINASE_ATP"/>
    <property type="match status" value="1"/>
</dbReference>